<evidence type="ECO:0000259" key="1">
    <source>
        <dbReference type="Pfam" id="PF12705"/>
    </source>
</evidence>
<evidence type="ECO:0000313" key="3">
    <source>
        <dbReference type="Proteomes" id="UP000564425"/>
    </source>
</evidence>
<comment type="caution">
    <text evidence="2">The sequence shown here is derived from an EMBL/GenBank/DDBJ whole genome shotgun (WGS) entry which is preliminary data.</text>
</comment>
<organism evidence="2 3">
    <name type="scientific">Methanococcus maripaludis</name>
    <name type="common">Methanococcus deltae</name>
    <dbReference type="NCBI Taxonomy" id="39152"/>
    <lineage>
        <taxon>Archaea</taxon>
        <taxon>Methanobacteriati</taxon>
        <taxon>Methanobacteriota</taxon>
        <taxon>Methanomada group</taxon>
        <taxon>Methanococci</taxon>
        <taxon>Methanococcales</taxon>
        <taxon>Methanococcaceae</taxon>
        <taxon>Methanococcus</taxon>
    </lineage>
</organism>
<protein>
    <recommendedName>
        <fullName evidence="1">PD-(D/E)XK endonuclease-like domain-containing protein</fullName>
    </recommendedName>
</protein>
<accession>A0A7J9NWU7</accession>
<dbReference type="Proteomes" id="UP000564425">
    <property type="component" value="Unassembled WGS sequence"/>
</dbReference>
<sequence length="251" mass="29626">MLFGNEWLHKSHLKVYKDCPRKFLETYDQVVYKDKPSYALPLTLGTAFHEWAAYIVDNNVTDFSQIADYITVKPLDSMVSWFVEANQTLDAVWNKCEHYMQTDEFIRGTIDRIYKNAAGELTLVEYKTGNVTFSGAKIDFAYYTKLLEDNGHTVHKWELINPNKQKVYTKTVQRLEPSNDPLTKEEKMKGDEMKKVREMIYEIRNKPLDQFDHAKYVQYWCYDCPTKETCGKYCSYYSRGRQVIDEIKAEM</sequence>
<gene>
    <name evidence="2" type="ORF">HNP86_001893</name>
</gene>
<dbReference type="RefSeq" id="WP_181501556.1">
    <property type="nucleotide sequence ID" value="NZ_JACDUH010000003.1"/>
</dbReference>
<reference evidence="2 3" key="1">
    <citation type="submission" date="2020-07" db="EMBL/GenBank/DDBJ databases">
        <title>Genomic Encyclopedia of Type Strains, Phase IV (KMG-V): Genome sequencing to study the core and pangenomes of soil and plant-associated prokaryotes.</title>
        <authorList>
            <person name="Whitman W."/>
        </authorList>
    </citation>
    <scope>NUCLEOTIDE SEQUENCE [LARGE SCALE GENOMIC DNA]</scope>
    <source>
        <strain evidence="2 3">A1</strain>
    </source>
</reference>
<proteinExistence type="predicted"/>
<dbReference type="Pfam" id="PF12705">
    <property type="entry name" value="PDDEXK_1"/>
    <property type="match status" value="1"/>
</dbReference>
<evidence type="ECO:0000313" key="2">
    <source>
        <dbReference type="EMBL" id="MBA2851734.1"/>
    </source>
</evidence>
<dbReference type="Gene3D" id="3.90.320.10">
    <property type="match status" value="1"/>
</dbReference>
<dbReference type="AlphaFoldDB" id="A0A7J9NWU7"/>
<dbReference type="EMBL" id="JACDUH010000003">
    <property type="protein sequence ID" value="MBA2851734.1"/>
    <property type="molecule type" value="Genomic_DNA"/>
</dbReference>
<feature type="domain" description="PD-(D/E)XK endonuclease-like" evidence="1">
    <location>
        <begin position="11"/>
        <end position="230"/>
    </location>
</feature>
<dbReference type="InterPro" id="IPR011604">
    <property type="entry name" value="PDDEXK-like_dom_sf"/>
</dbReference>
<name>A0A7J9NWU7_METMI</name>
<dbReference type="InterPro" id="IPR038726">
    <property type="entry name" value="PDDEXK_AddAB-type"/>
</dbReference>